<dbReference type="Proteomes" id="UP001174691">
    <property type="component" value="Unassembled WGS sequence"/>
</dbReference>
<keyword evidence="2" id="KW-1003">Cell membrane</keyword>
<keyword evidence="9" id="KW-1185">Reference proteome</keyword>
<evidence type="ECO:0000256" key="2">
    <source>
        <dbReference type="ARBA" id="ARBA00022475"/>
    </source>
</evidence>
<dbReference type="GO" id="GO:0005886">
    <property type="term" value="C:plasma membrane"/>
    <property type="evidence" value="ECO:0007669"/>
    <property type="project" value="UniProtKB-SubCell"/>
</dbReference>
<comment type="caution">
    <text evidence="8">The sequence shown here is derived from an EMBL/GenBank/DDBJ whole genome shotgun (WGS) entry which is preliminary data.</text>
</comment>
<evidence type="ECO:0000313" key="8">
    <source>
        <dbReference type="EMBL" id="KAJ9144315.1"/>
    </source>
</evidence>
<reference evidence="8" key="1">
    <citation type="submission" date="2022-07" db="EMBL/GenBank/DDBJ databases">
        <title>Fungi with potential for degradation of polypropylene.</title>
        <authorList>
            <person name="Gostincar C."/>
        </authorList>
    </citation>
    <scope>NUCLEOTIDE SEQUENCE</scope>
    <source>
        <strain evidence="8">EXF-13287</strain>
    </source>
</reference>
<keyword evidence="3 6" id="KW-0812">Transmembrane</keyword>
<keyword evidence="5 6" id="KW-0472">Membrane</keyword>
<dbReference type="InterPro" id="IPR052053">
    <property type="entry name" value="IM_YidH-like"/>
</dbReference>
<dbReference type="AlphaFoldDB" id="A0AA38VEI7"/>
<keyword evidence="4 6" id="KW-1133">Transmembrane helix</keyword>
<name>A0AA38VEI7_9PEZI</name>
<feature type="domain" description="DUF202" evidence="7">
    <location>
        <begin position="20"/>
        <end position="115"/>
    </location>
</feature>
<feature type="transmembrane region" description="Helical" evidence="6">
    <location>
        <begin position="127"/>
        <end position="147"/>
    </location>
</feature>
<dbReference type="InterPro" id="IPR003807">
    <property type="entry name" value="DUF202"/>
</dbReference>
<protein>
    <recommendedName>
        <fullName evidence="7">DUF202 domain-containing protein</fullName>
    </recommendedName>
</protein>
<evidence type="ECO:0000256" key="5">
    <source>
        <dbReference type="ARBA" id="ARBA00023136"/>
    </source>
</evidence>
<dbReference type="PANTHER" id="PTHR34187:SF2">
    <property type="entry name" value="DUF202 DOMAIN-CONTAINING PROTEIN"/>
    <property type="match status" value="1"/>
</dbReference>
<comment type="subcellular location">
    <subcellularLocation>
        <location evidence="1">Cell membrane</location>
        <topology evidence="1">Multi-pass membrane protein</topology>
    </subcellularLocation>
</comment>
<proteinExistence type="predicted"/>
<evidence type="ECO:0000259" key="7">
    <source>
        <dbReference type="Pfam" id="PF02656"/>
    </source>
</evidence>
<evidence type="ECO:0000256" key="3">
    <source>
        <dbReference type="ARBA" id="ARBA00022692"/>
    </source>
</evidence>
<evidence type="ECO:0000313" key="9">
    <source>
        <dbReference type="Proteomes" id="UP001174691"/>
    </source>
</evidence>
<gene>
    <name evidence="8" type="ORF">NKR19_g6523</name>
</gene>
<sequence length="159" mass="17533">MSIWTRLRAPVYQNTGSVARDHLASERTFLAWVRTGMGFVALGIAIDRFSRLDLEEIVRAAHRNPDRNAERETGRDKAEDTDGKADSRFLVGCLMALGSGSIFYGTTNYFSTMKALEKGRFSPSYHGAAVLGAAVAGLVAGVYGNVWKQGRAERKEMKR</sequence>
<evidence type="ECO:0000256" key="4">
    <source>
        <dbReference type="ARBA" id="ARBA00022989"/>
    </source>
</evidence>
<accession>A0AA38VEI7</accession>
<dbReference type="EMBL" id="JANBVN010000101">
    <property type="protein sequence ID" value="KAJ9144315.1"/>
    <property type="molecule type" value="Genomic_DNA"/>
</dbReference>
<dbReference type="Pfam" id="PF02656">
    <property type="entry name" value="DUF202"/>
    <property type="match status" value="1"/>
</dbReference>
<evidence type="ECO:0000256" key="6">
    <source>
        <dbReference type="SAM" id="Phobius"/>
    </source>
</evidence>
<evidence type="ECO:0000256" key="1">
    <source>
        <dbReference type="ARBA" id="ARBA00004651"/>
    </source>
</evidence>
<feature type="transmembrane region" description="Helical" evidence="6">
    <location>
        <begin position="89"/>
        <end position="107"/>
    </location>
</feature>
<organism evidence="8 9">
    <name type="scientific">Coniochaeta hoffmannii</name>
    <dbReference type="NCBI Taxonomy" id="91930"/>
    <lineage>
        <taxon>Eukaryota</taxon>
        <taxon>Fungi</taxon>
        <taxon>Dikarya</taxon>
        <taxon>Ascomycota</taxon>
        <taxon>Pezizomycotina</taxon>
        <taxon>Sordariomycetes</taxon>
        <taxon>Sordariomycetidae</taxon>
        <taxon>Coniochaetales</taxon>
        <taxon>Coniochaetaceae</taxon>
        <taxon>Coniochaeta</taxon>
    </lineage>
</organism>
<dbReference type="PANTHER" id="PTHR34187">
    <property type="entry name" value="FGR18P"/>
    <property type="match status" value="1"/>
</dbReference>